<keyword evidence="3" id="KW-1185">Reference proteome</keyword>
<protein>
    <recommendedName>
        <fullName evidence="4">Prefoldin subunit 1</fullName>
    </recommendedName>
</protein>
<accession>A0AAV2ZAF5</accession>
<name>A0AAV2ZAF5_9STRA</name>
<reference evidence="2" key="2">
    <citation type="journal article" date="2023" name="Microbiol Resour">
        <title>Decontamination and Annotation of the Draft Genome Sequence of the Oomycete Lagenidium giganteum ARSEF 373.</title>
        <authorList>
            <person name="Morgan W.R."/>
            <person name="Tartar A."/>
        </authorList>
    </citation>
    <scope>NUCLEOTIDE SEQUENCE</scope>
    <source>
        <strain evidence="2">ARSEF 373</strain>
    </source>
</reference>
<gene>
    <name evidence="2" type="ORF">N0F65_011650</name>
</gene>
<evidence type="ECO:0008006" key="4">
    <source>
        <dbReference type="Google" id="ProtNLM"/>
    </source>
</evidence>
<proteinExistence type="predicted"/>
<organism evidence="2 3">
    <name type="scientific">Lagenidium giganteum</name>
    <dbReference type="NCBI Taxonomy" id="4803"/>
    <lineage>
        <taxon>Eukaryota</taxon>
        <taxon>Sar</taxon>
        <taxon>Stramenopiles</taxon>
        <taxon>Oomycota</taxon>
        <taxon>Peronosporomycetes</taxon>
        <taxon>Pythiales</taxon>
        <taxon>Pythiaceae</taxon>
    </lineage>
</organism>
<feature type="region of interest" description="Disordered" evidence="1">
    <location>
        <begin position="80"/>
        <end position="106"/>
    </location>
</feature>
<dbReference type="AlphaFoldDB" id="A0AAV2ZAF5"/>
<dbReference type="EMBL" id="DAKRPA010000021">
    <property type="protein sequence ID" value="DBA03291.1"/>
    <property type="molecule type" value="Genomic_DNA"/>
</dbReference>
<reference evidence="2" key="1">
    <citation type="submission" date="2022-11" db="EMBL/GenBank/DDBJ databases">
        <authorList>
            <person name="Morgan W.R."/>
            <person name="Tartar A."/>
        </authorList>
    </citation>
    <scope>NUCLEOTIDE SEQUENCE</scope>
    <source>
        <strain evidence="2">ARSEF 373</strain>
    </source>
</reference>
<evidence type="ECO:0000313" key="3">
    <source>
        <dbReference type="Proteomes" id="UP001146120"/>
    </source>
</evidence>
<comment type="caution">
    <text evidence="2">The sequence shown here is derived from an EMBL/GenBank/DDBJ whole genome shotgun (WGS) entry which is preliminary data.</text>
</comment>
<dbReference type="Proteomes" id="UP001146120">
    <property type="component" value="Unassembled WGS sequence"/>
</dbReference>
<evidence type="ECO:0000313" key="2">
    <source>
        <dbReference type="EMBL" id="DBA03291.1"/>
    </source>
</evidence>
<sequence length="106" mass="12173">MTGEQSVTMAKVESELEAWNAKRIAAKLDAQTREVQVALGELESVRPKKVGSCFVSTKHTYLKKANVYFLERRDVIIKTKRNEQKDKEQRRHDVGMQLRDMDAAAH</sequence>
<evidence type="ECO:0000256" key="1">
    <source>
        <dbReference type="SAM" id="MobiDB-lite"/>
    </source>
</evidence>